<proteinExistence type="predicted"/>
<evidence type="ECO:0000313" key="3">
    <source>
        <dbReference type="Proteomes" id="UP001164794"/>
    </source>
</evidence>
<reference evidence="1" key="2">
    <citation type="journal article" date="2022" name="Front. Microbiol.">
        <title>New perspectives on an old grouping: The genomic and phenotypic variability of Oxalobacter formigenes and the implications for calcium oxalate stone prevention.</title>
        <authorList>
            <person name="Chmiel J.A."/>
            <person name="Carr C."/>
            <person name="Stuivenberg G.A."/>
            <person name="Venema R."/>
            <person name="Chanyi R.M."/>
            <person name="Al K.F."/>
            <person name="Giguere D."/>
            <person name="Say H."/>
            <person name="Akouris P.P."/>
            <person name="Dominguez Romero S.A."/>
            <person name="Kwong A."/>
            <person name="Tai V."/>
            <person name="Koval S.F."/>
            <person name="Razvi H."/>
            <person name="Bjazevic J."/>
            <person name="Burton J.P."/>
        </authorList>
    </citation>
    <scope>NUCLEOTIDE SEQUENCE</scope>
    <source>
        <strain evidence="1">OxK</strain>
    </source>
</reference>
<dbReference type="RefSeq" id="WP_269263751.1">
    <property type="nucleotide sequence ID" value="NZ_CP098248.1"/>
</dbReference>
<protein>
    <submittedName>
        <fullName evidence="1">Uncharacterized protein</fullName>
    </submittedName>
</protein>
<evidence type="ECO:0000313" key="1">
    <source>
        <dbReference type="EMBL" id="WAV90524.1"/>
    </source>
</evidence>
<organism evidence="1">
    <name type="scientific">Oxalobacter aliiformigenes</name>
    <dbReference type="NCBI Taxonomy" id="2946593"/>
    <lineage>
        <taxon>Bacteria</taxon>
        <taxon>Pseudomonadati</taxon>
        <taxon>Pseudomonadota</taxon>
        <taxon>Betaproteobacteria</taxon>
        <taxon>Burkholderiales</taxon>
        <taxon>Oxalobacteraceae</taxon>
        <taxon>Oxalobacter</taxon>
    </lineage>
</organism>
<dbReference type="Proteomes" id="UP001164819">
    <property type="component" value="Chromosome"/>
</dbReference>
<evidence type="ECO:0000313" key="2">
    <source>
        <dbReference type="EMBL" id="WAV96274.1"/>
    </source>
</evidence>
<reference evidence="2" key="1">
    <citation type="journal article" date="2022" name="Front. Microbiol.">
        <title>New perspectives on an old grouping: The genomic and phenotypic variability of Oxalobacter formigenes and the implications for calcium oxalate stone prevention.</title>
        <authorList>
            <person name="Chmiel J.A."/>
            <person name="Carr C."/>
            <person name="Stuivenberg G.A."/>
            <person name="Venema R."/>
            <person name="Chanyi R.M."/>
            <person name="Al K.F."/>
            <person name="Giguere D."/>
            <person name="Say H."/>
            <person name="Akouris P.P."/>
            <person name="Dominguez Romero S.A."/>
            <person name="Kwong A."/>
            <person name="Tai V."/>
            <person name="Koval S.F."/>
            <person name="Razvi H."/>
            <person name="Bjazevic J."/>
            <person name="Burton J.P."/>
        </authorList>
    </citation>
    <scope>NUCLEOTIDE SEQUENCE</scope>
    <source>
        <strain evidence="2">HOxNP-1</strain>
    </source>
</reference>
<sequence length="94" mass="10311">MNKTEIEEAFKNFESKYNLPPVFQMSDGKILGAFIITKNGESFMITFESSDDDILEAAGMISPDNTEEAAKDLRALKAYCSVPVAAMPAPDTLQ</sequence>
<gene>
    <name evidence="2" type="ORF">NB645_05305</name>
    <name evidence="1" type="ORF">NB646_06525</name>
</gene>
<dbReference type="EMBL" id="CP098251">
    <property type="protein sequence ID" value="WAV90524.1"/>
    <property type="molecule type" value="Genomic_DNA"/>
</dbReference>
<dbReference type="EMBL" id="CP098248">
    <property type="protein sequence ID" value="WAV96274.1"/>
    <property type="molecule type" value="Genomic_DNA"/>
</dbReference>
<dbReference type="AlphaFoldDB" id="A0A9E9LED5"/>
<accession>A0A9E9LED5</accession>
<keyword evidence="3" id="KW-1185">Reference proteome</keyword>
<dbReference type="Proteomes" id="UP001164794">
    <property type="component" value="Chromosome"/>
</dbReference>
<name>A0A9E9LED5_9BURK</name>